<dbReference type="InterPro" id="IPR000600">
    <property type="entry name" value="ROK"/>
</dbReference>
<comment type="similarity">
    <text evidence="1">Belongs to the ROK (NagC/XylR) family.</text>
</comment>
<dbReference type="GO" id="GO:0016301">
    <property type="term" value="F:kinase activity"/>
    <property type="evidence" value="ECO:0007669"/>
    <property type="project" value="UniProtKB-KW"/>
</dbReference>
<comment type="caution">
    <text evidence="2">The sequence shown here is derived from an EMBL/GenBank/DDBJ whole genome shotgun (WGS) entry which is preliminary data.</text>
</comment>
<proteinExistence type="inferred from homology"/>
<dbReference type="PROSITE" id="PS01125">
    <property type="entry name" value="ROK"/>
    <property type="match status" value="1"/>
</dbReference>
<keyword evidence="3" id="KW-1185">Reference proteome</keyword>
<dbReference type="SUPFAM" id="SSF46785">
    <property type="entry name" value="Winged helix' DNA-binding domain"/>
    <property type="match status" value="1"/>
</dbReference>
<accession>A0A327ZL28</accession>
<dbReference type="Proteomes" id="UP000249341">
    <property type="component" value="Unassembled WGS sequence"/>
</dbReference>
<dbReference type="InterPro" id="IPR036390">
    <property type="entry name" value="WH_DNA-bd_sf"/>
</dbReference>
<sequence>MYQPAAPHLRLLRLLRDQGPVSRAELGDRLELSRPRLLAEVERLVAAEMIVEAGMAASRGGRRSTLVELHPRLRFAAVDLGATSINVEVTNGRLEPLAAYQEAADIRSGPRAILLRVNELLAKARTDGVYDRLDAVGIGVPGPVSFRDGVPVSPPIMPGWDRYPVRELLTQEYGCPAVVDNDVNIMAIGERHGGVAHSVDDFLFVKIGTGVGCGIHLNGGVFRGVDGCAGDIGHIQVESHGPACSCGNTGCLEALFGGAALARDALAAARSGESPALAARLEALGGAASGGATLTARDVAIGAAEGDITCIRLIRDGGRRVGSVLATLVSFANPSMIVIGGGLAQLGHVLLAEIRSVVYRRSLPLATGNLPVVLSELGSRAGVTGATVLASDALFEQAS</sequence>
<dbReference type="InterPro" id="IPR036388">
    <property type="entry name" value="WH-like_DNA-bd_sf"/>
</dbReference>
<dbReference type="EMBL" id="QLMJ01000004">
    <property type="protein sequence ID" value="RAK39877.1"/>
    <property type="molecule type" value="Genomic_DNA"/>
</dbReference>
<name>A0A327ZL28_9ACTN</name>
<dbReference type="Gene3D" id="3.30.420.40">
    <property type="match status" value="2"/>
</dbReference>
<evidence type="ECO:0000256" key="1">
    <source>
        <dbReference type="ARBA" id="ARBA00006479"/>
    </source>
</evidence>
<evidence type="ECO:0000313" key="3">
    <source>
        <dbReference type="Proteomes" id="UP000249341"/>
    </source>
</evidence>
<keyword evidence="2" id="KW-0808">Transferase</keyword>
<gene>
    <name evidence="2" type="ORF">B0I29_104418</name>
</gene>
<protein>
    <submittedName>
        <fullName evidence="2">Glucokinase-like ROK family protein</fullName>
    </submittedName>
</protein>
<evidence type="ECO:0000313" key="2">
    <source>
        <dbReference type="EMBL" id="RAK39877.1"/>
    </source>
</evidence>
<dbReference type="AlphaFoldDB" id="A0A327ZL28"/>
<dbReference type="InterPro" id="IPR049874">
    <property type="entry name" value="ROK_cs"/>
</dbReference>
<keyword evidence="2" id="KW-0418">Kinase</keyword>
<dbReference type="PANTHER" id="PTHR18964:SF173">
    <property type="entry name" value="GLUCOKINASE"/>
    <property type="match status" value="1"/>
</dbReference>
<dbReference type="Pfam" id="PF00480">
    <property type="entry name" value="ROK"/>
    <property type="match status" value="1"/>
</dbReference>
<dbReference type="SUPFAM" id="SSF53067">
    <property type="entry name" value="Actin-like ATPase domain"/>
    <property type="match status" value="1"/>
</dbReference>
<reference evidence="2 3" key="1">
    <citation type="submission" date="2018-06" db="EMBL/GenBank/DDBJ databases">
        <title>Genomic Encyclopedia of Type Strains, Phase III (KMG-III): the genomes of soil and plant-associated and newly described type strains.</title>
        <authorList>
            <person name="Whitman W."/>
        </authorList>
    </citation>
    <scope>NUCLEOTIDE SEQUENCE [LARGE SCALE GENOMIC DNA]</scope>
    <source>
        <strain evidence="2 3">CGMCC 4.7090</strain>
    </source>
</reference>
<dbReference type="InterPro" id="IPR043129">
    <property type="entry name" value="ATPase_NBD"/>
</dbReference>
<dbReference type="Gene3D" id="1.10.10.10">
    <property type="entry name" value="Winged helix-like DNA-binding domain superfamily/Winged helix DNA-binding domain"/>
    <property type="match status" value="1"/>
</dbReference>
<organism evidence="2 3">
    <name type="scientific">Actinoplanes lutulentus</name>
    <dbReference type="NCBI Taxonomy" id="1287878"/>
    <lineage>
        <taxon>Bacteria</taxon>
        <taxon>Bacillati</taxon>
        <taxon>Actinomycetota</taxon>
        <taxon>Actinomycetes</taxon>
        <taxon>Micromonosporales</taxon>
        <taxon>Micromonosporaceae</taxon>
        <taxon>Actinoplanes</taxon>
    </lineage>
</organism>
<dbReference type="PANTHER" id="PTHR18964">
    <property type="entry name" value="ROK (REPRESSOR, ORF, KINASE) FAMILY"/>
    <property type="match status" value="1"/>
</dbReference>